<dbReference type="Proteomes" id="UP001465976">
    <property type="component" value="Unassembled WGS sequence"/>
</dbReference>
<accession>A0ABR3FM52</accession>
<reference evidence="3 4" key="1">
    <citation type="submission" date="2024-02" db="EMBL/GenBank/DDBJ databases">
        <title>A draft genome for the cacao thread blight pathogen Marasmius crinis-equi.</title>
        <authorList>
            <person name="Cohen S.P."/>
            <person name="Baruah I.K."/>
            <person name="Amoako-Attah I."/>
            <person name="Bukari Y."/>
            <person name="Meinhardt L.W."/>
            <person name="Bailey B.A."/>
        </authorList>
    </citation>
    <scope>NUCLEOTIDE SEQUENCE [LARGE SCALE GENOMIC DNA]</scope>
    <source>
        <strain evidence="3 4">GH-76</strain>
    </source>
</reference>
<keyword evidence="4" id="KW-1185">Reference proteome</keyword>
<sequence length="426" mass="46404">MATLSRTILSRTPSTIISHLADVKGKYYDAARHSLLFTLSPPPSNDDLASIVYSLTSFSERSVGCISSPEPAHNQDVISCSITLLDNATTSLFRSTIPGREMIQVGRWHSYTPKNNRETRSEEKSLDEVGWVGQDDPRESGGRVDWEVVWNQRARNSESFEDLPEGLQSIRPDTVNQILYLSDPSPEGLVSTLRSRFPAATQLGLLASSTPFITGRPVTLVHNGKVYEDGAVGVAFTAPKLSSELSLRLPEAVKPLGQEMTVTRAEGNLINTLDGANPTRLLLRAIQTAGIDSTSEAAILFKEEEEFYLGVYGDGDVSQIYTITSGDTSRGTIALNTTRAPAIGAKVQFFRRSKRAQPYFPPCATEQRSLTFKIADSETYGEAFAEDTVVLDNMFHAASENGFIVSRGGEIPWTCTVPGCIATVGL</sequence>
<dbReference type="InterPro" id="IPR013702">
    <property type="entry name" value="FIST_domain_N"/>
</dbReference>
<evidence type="ECO:0000259" key="2">
    <source>
        <dbReference type="SMART" id="SM00897"/>
    </source>
</evidence>
<comment type="caution">
    <text evidence="3">The sequence shown here is derived from an EMBL/GenBank/DDBJ whole genome shotgun (WGS) entry which is preliminary data.</text>
</comment>
<dbReference type="Pfam" id="PF08495">
    <property type="entry name" value="FIST"/>
    <property type="match status" value="1"/>
</dbReference>
<evidence type="ECO:0000313" key="3">
    <source>
        <dbReference type="EMBL" id="KAL0576502.1"/>
    </source>
</evidence>
<proteinExistence type="predicted"/>
<feature type="region of interest" description="Disordered" evidence="1">
    <location>
        <begin position="114"/>
        <end position="138"/>
    </location>
</feature>
<evidence type="ECO:0000256" key="1">
    <source>
        <dbReference type="SAM" id="MobiDB-lite"/>
    </source>
</evidence>
<organism evidence="3 4">
    <name type="scientific">Marasmius crinis-equi</name>
    <dbReference type="NCBI Taxonomy" id="585013"/>
    <lineage>
        <taxon>Eukaryota</taxon>
        <taxon>Fungi</taxon>
        <taxon>Dikarya</taxon>
        <taxon>Basidiomycota</taxon>
        <taxon>Agaricomycotina</taxon>
        <taxon>Agaricomycetes</taxon>
        <taxon>Agaricomycetidae</taxon>
        <taxon>Agaricales</taxon>
        <taxon>Marasmiineae</taxon>
        <taxon>Marasmiaceae</taxon>
        <taxon>Marasmius</taxon>
    </lineage>
</organism>
<feature type="compositionally biased region" description="Basic and acidic residues" evidence="1">
    <location>
        <begin position="115"/>
        <end position="127"/>
    </location>
</feature>
<protein>
    <recommendedName>
        <fullName evidence="2">FIST domain-containing protein</fullName>
    </recommendedName>
</protein>
<dbReference type="SMART" id="SM00897">
    <property type="entry name" value="FIST"/>
    <property type="match status" value="1"/>
</dbReference>
<evidence type="ECO:0000313" key="4">
    <source>
        <dbReference type="Proteomes" id="UP001465976"/>
    </source>
</evidence>
<gene>
    <name evidence="3" type="ORF">V5O48_005477</name>
</gene>
<dbReference type="EMBL" id="JBAHYK010000219">
    <property type="protein sequence ID" value="KAL0576502.1"/>
    <property type="molecule type" value="Genomic_DNA"/>
</dbReference>
<feature type="domain" description="FIST" evidence="2">
    <location>
        <begin position="33"/>
        <end position="277"/>
    </location>
</feature>
<name>A0ABR3FM52_9AGAR</name>